<keyword evidence="1 4" id="KW-0808">Transferase</keyword>
<dbReference type="SUPFAM" id="SSF55729">
    <property type="entry name" value="Acyl-CoA N-acyltransferases (Nat)"/>
    <property type="match status" value="1"/>
</dbReference>
<evidence type="ECO:0000313" key="4">
    <source>
        <dbReference type="EMBL" id="QNE18799.1"/>
    </source>
</evidence>
<feature type="domain" description="N-acetyltransferase" evidence="3">
    <location>
        <begin position="6"/>
        <end position="164"/>
    </location>
</feature>
<dbReference type="InterPro" id="IPR050832">
    <property type="entry name" value="Bact_Acetyltransf"/>
</dbReference>
<protein>
    <submittedName>
        <fullName evidence="4">GNAT family N-acetyltransferase</fullName>
    </submittedName>
</protein>
<organism evidence="4 5">
    <name type="scientific">Kribbella qitaiheensis</name>
    <dbReference type="NCBI Taxonomy" id="1544730"/>
    <lineage>
        <taxon>Bacteria</taxon>
        <taxon>Bacillati</taxon>
        <taxon>Actinomycetota</taxon>
        <taxon>Actinomycetes</taxon>
        <taxon>Propionibacteriales</taxon>
        <taxon>Kribbellaceae</taxon>
        <taxon>Kribbella</taxon>
    </lineage>
</organism>
<keyword evidence="2" id="KW-0012">Acyltransferase</keyword>
<proteinExistence type="predicted"/>
<evidence type="ECO:0000313" key="5">
    <source>
        <dbReference type="Proteomes" id="UP000515563"/>
    </source>
</evidence>
<dbReference type="InterPro" id="IPR016181">
    <property type="entry name" value="Acyl_CoA_acyltransferase"/>
</dbReference>
<dbReference type="RefSeq" id="WP_185448098.1">
    <property type="nucleotide sequence ID" value="NZ_CP043661.1"/>
</dbReference>
<sequence>MTEAEVTVRPAVEADSAALIELERTAFDSRSGFPSFRVAERESFFTERCQPQNVLVAMDGDEIVGFARLTDKYPFPEGVGVLTVGGLAVALTARRRGVGSALLNAIKAEGERQGARKICLDVFGVNDEAQRLYARHGYIVEARRTAEFTIDGELMNDLGLALFL</sequence>
<reference evidence="4 5" key="2">
    <citation type="journal article" date="2020" name="Microbiol. Resour. Announc.">
        <title>Antarctic desert soil bacteria exhibit high novel natural product potential, evaluated through long-read genome sequencing and comparative genomics.</title>
        <authorList>
            <person name="Benaud N."/>
            <person name="Edwards R.J."/>
            <person name="Amos T.G."/>
            <person name="D'Agostino P.M."/>
            <person name="Gutierrez-Chavez C."/>
            <person name="Montgomery K."/>
            <person name="Nicetic I."/>
            <person name="Ferrari B.C."/>
        </authorList>
    </citation>
    <scope>NUCLEOTIDE SEQUENCE [LARGE SCALE GENOMIC DNA]</scope>
    <source>
        <strain evidence="4 5">SPB151</strain>
    </source>
</reference>
<dbReference type="GO" id="GO:0016747">
    <property type="term" value="F:acyltransferase activity, transferring groups other than amino-acyl groups"/>
    <property type="evidence" value="ECO:0007669"/>
    <property type="project" value="InterPro"/>
</dbReference>
<dbReference type="PROSITE" id="PS51186">
    <property type="entry name" value="GNAT"/>
    <property type="match status" value="1"/>
</dbReference>
<dbReference type="Pfam" id="PF00583">
    <property type="entry name" value="Acetyltransf_1"/>
    <property type="match status" value="1"/>
</dbReference>
<evidence type="ECO:0000256" key="2">
    <source>
        <dbReference type="ARBA" id="ARBA00023315"/>
    </source>
</evidence>
<reference evidence="5" key="1">
    <citation type="submission" date="2019-09" db="EMBL/GenBank/DDBJ databases">
        <title>Antimicrobial potential of Antarctic Bacteria.</title>
        <authorList>
            <person name="Benaud N."/>
            <person name="Edwards R.J."/>
            <person name="Ferrari B.C."/>
        </authorList>
    </citation>
    <scope>NUCLEOTIDE SEQUENCE [LARGE SCALE GENOMIC DNA]</scope>
    <source>
        <strain evidence="5">SPB151</strain>
    </source>
</reference>
<dbReference type="AlphaFoldDB" id="A0A7G6WXT4"/>
<evidence type="ECO:0000259" key="3">
    <source>
        <dbReference type="PROSITE" id="PS51186"/>
    </source>
</evidence>
<dbReference type="InterPro" id="IPR000182">
    <property type="entry name" value="GNAT_dom"/>
</dbReference>
<gene>
    <name evidence="4" type="ORF">F1D05_13910</name>
</gene>
<dbReference type="KEGG" id="kqi:F1D05_13910"/>
<keyword evidence="5" id="KW-1185">Reference proteome</keyword>
<dbReference type="Proteomes" id="UP000515563">
    <property type="component" value="Chromosome"/>
</dbReference>
<evidence type="ECO:0000256" key="1">
    <source>
        <dbReference type="ARBA" id="ARBA00022679"/>
    </source>
</evidence>
<dbReference type="PANTHER" id="PTHR43877">
    <property type="entry name" value="AMINOALKYLPHOSPHONATE N-ACETYLTRANSFERASE-RELATED-RELATED"/>
    <property type="match status" value="1"/>
</dbReference>
<dbReference type="CDD" id="cd04301">
    <property type="entry name" value="NAT_SF"/>
    <property type="match status" value="1"/>
</dbReference>
<accession>A0A7G6WXT4</accession>
<dbReference type="EMBL" id="CP043661">
    <property type="protein sequence ID" value="QNE18799.1"/>
    <property type="molecule type" value="Genomic_DNA"/>
</dbReference>
<dbReference type="Gene3D" id="3.40.630.30">
    <property type="match status" value="1"/>
</dbReference>
<name>A0A7G6WXT4_9ACTN</name>